<evidence type="ECO:0000256" key="3">
    <source>
        <dbReference type="ARBA" id="ARBA00022475"/>
    </source>
</evidence>
<keyword evidence="5" id="KW-0653">Protein transport</keyword>
<gene>
    <name evidence="11" type="ORF">AMST5_00993</name>
</gene>
<keyword evidence="3" id="KW-1003">Cell membrane</keyword>
<evidence type="ECO:0000256" key="6">
    <source>
        <dbReference type="ARBA" id="ARBA00022989"/>
    </source>
</evidence>
<evidence type="ECO:0008006" key="12">
    <source>
        <dbReference type="Google" id="ProtNLM"/>
    </source>
</evidence>
<dbReference type="PRINTS" id="PR01853">
    <property type="entry name" value="YAJCTRNLCASE"/>
</dbReference>
<sequence>MNLITDAMAQTAEQAPAPTAPAPAAPSIPSPPSAPLPPATQTGTAATGAPQDPNAQMPSVSDLFAQLIPIFVVMGIVYILVIRPRARREKAEQEALRAVRRGDVVATIGGIVGKVTKTINDAEVELEIAPNVRIHLLRTAIAEVRSRGEPVKETPAAPVKPANESKAPAKTETKAPAKAPKPTSGAKS</sequence>
<dbReference type="AlphaFoldDB" id="A0AA48LZ97"/>
<dbReference type="EMBL" id="OY288114">
    <property type="protein sequence ID" value="CAJ0857213.1"/>
    <property type="molecule type" value="Genomic_DNA"/>
</dbReference>
<dbReference type="SMART" id="SM01323">
    <property type="entry name" value="YajC"/>
    <property type="match status" value="1"/>
</dbReference>
<keyword evidence="8 10" id="KW-0472">Membrane</keyword>
<dbReference type="PANTHER" id="PTHR33909">
    <property type="entry name" value="SEC TRANSLOCON ACCESSORY COMPLEX SUBUNIT YAJC"/>
    <property type="match status" value="1"/>
</dbReference>
<dbReference type="PANTHER" id="PTHR33909:SF1">
    <property type="entry name" value="SEC TRANSLOCON ACCESSORY COMPLEX SUBUNIT YAJC"/>
    <property type="match status" value="1"/>
</dbReference>
<feature type="compositionally biased region" description="Low complexity" evidence="9">
    <location>
        <begin position="39"/>
        <end position="51"/>
    </location>
</feature>
<evidence type="ECO:0000256" key="1">
    <source>
        <dbReference type="ARBA" id="ARBA00004162"/>
    </source>
</evidence>
<feature type="compositionally biased region" description="Low complexity" evidence="9">
    <location>
        <begin position="7"/>
        <end position="17"/>
    </location>
</feature>
<feature type="region of interest" description="Disordered" evidence="9">
    <location>
        <begin position="1"/>
        <end position="54"/>
    </location>
</feature>
<feature type="transmembrane region" description="Helical" evidence="10">
    <location>
        <begin position="63"/>
        <end position="81"/>
    </location>
</feature>
<accession>A0AA48LZ97</accession>
<organism evidence="11">
    <name type="scientific">freshwater sediment metagenome</name>
    <dbReference type="NCBI Taxonomy" id="556182"/>
    <lineage>
        <taxon>unclassified sequences</taxon>
        <taxon>metagenomes</taxon>
        <taxon>ecological metagenomes</taxon>
    </lineage>
</organism>
<evidence type="ECO:0000256" key="9">
    <source>
        <dbReference type="SAM" id="MobiDB-lite"/>
    </source>
</evidence>
<evidence type="ECO:0000256" key="2">
    <source>
        <dbReference type="ARBA" id="ARBA00022448"/>
    </source>
</evidence>
<dbReference type="Pfam" id="PF02699">
    <property type="entry name" value="YajC"/>
    <property type="match status" value="1"/>
</dbReference>
<dbReference type="NCBIfam" id="TIGR00739">
    <property type="entry name" value="yajC"/>
    <property type="match status" value="1"/>
</dbReference>
<evidence type="ECO:0000256" key="8">
    <source>
        <dbReference type="ARBA" id="ARBA00023136"/>
    </source>
</evidence>
<evidence type="ECO:0000256" key="4">
    <source>
        <dbReference type="ARBA" id="ARBA00022692"/>
    </source>
</evidence>
<keyword evidence="2" id="KW-0813">Transport</keyword>
<keyword evidence="7" id="KW-0811">Translocation</keyword>
<dbReference type="InterPro" id="IPR003849">
    <property type="entry name" value="Preprotein_translocase_YajC"/>
</dbReference>
<protein>
    <recommendedName>
        <fullName evidence="12">Sec translocon accessory complex subunit YajC</fullName>
    </recommendedName>
</protein>
<evidence type="ECO:0000256" key="5">
    <source>
        <dbReference type="ARBA" id="ARBA00022927"/>
    </source>
</evidence>
<evidence type="ECO:0000256" key="10">
    <source>
        <dbReference type="SAM" id="Phobius"/>
    </source>
</evidence>
<dbReference type="GO" id="GO:0015031">
    <property type="term" value="P:protein transport"/>
    <property type="evidence" value="ECO:0007669"/>
    <property type="project" value="UniProtKB-KW"/>
</dbReference>
<proteinExistence type="predicted"/>
<name>A0AA48LZ97_9ZZZZ</name>
<feature type="compositionally biased region" description="Low complexity" evidence="9">
    <location>
        <begin position="176"/>
        <end position="188"/>
    </location>
</feature>
<feature type="region of interest" description="Disordered" evidence="9">
    <location>
        <begin position="146"/>
        <end position="188"/>
    </location>
</feature>
<keyword evidence="6 10" id="KW-1133">Transmembrane helix</keyword>
<dbReference type="GO" id="GO:0005886">
    <property type="term" value="C:plasma membrane"/>
    <property type="evidence" value="ECO:0007669"/>
    <property type="project" value="UniProtKB-SubCell"/>
</dbReference>
<evidence type="ECO:0000313" key="11">
    <source>
        <dbReference type="EMBL" id="CAJ0857213.1"/>
    </source>
</evidence>
<feature type="compositionally biased region" description="Pro residues" evidence="9">
    <location>
        <begin position="18"/>
        <end position="38"/>
    </location>
</feature>
<evidence type="ECO:0000256" key="7">
    <source>
        <dbReference type="ARBA" id="ARBA00023010"/>
    </source>
</evidence>
<comment type="subcellular location">
    <subcellularLocation>
        <location evidence="1">Cell membrane</location>
        <topology evidence="1">Single-pass membrane protein</topology>
    </subcellularLocation>
</comment>
<keyword evidence="4 10" id="KW-0812">Transmembrane</keyword>
<reference evidence="11" key="1">
    <citation type="submission" date="2023-07" db="EMBL/GenBank/DDBJ databases">
        <authorList>
            <person name="Pelsma A.J. K."/>
        </authorList>
    </citation>
    <scope>NUCLEOTIDE SEQUENCE</scope>
</reference>